<feature type="region of interest" description="Disordered" evidence="1">
    <location>
        <begin position="1"/>
        <end position="84"/>
    </location>
</feature>
<name>A0AAN8PAV3_POLSC</name>
<proteinExistence type="predicted"/>
<protein>
    <submittedName>
        <fullName evidence="2">Uncharacterized protein</fullName>
    </submittedName>
</protein>
<accession>A0AAN8PAV3</accession>
<dbReference type="EMBL" id="JAWJWE010000050">
    <property type="protein sequence ID" value="KAK6616799.1"/>
    <property type="molecule type" value="Genomic_DNA"/>
</dbReference>
<comment type="caution">
    <text evidence="2">The sequence shown here is derived from an EMBL/GenBank/DDBJ whole genome shotgun (WGS) entry which is preliminary data.</text>
</comment>
<evidence type="ECO:0000256" key="1">
    <source>
        <dbReference type="SAM" id="MobiDB-lite"/>
    </source>
</evidence>
<evidence type="ECO:0000313" key="3">
    <source>
        <dbReference type="Proteomes" id="UP001372834"/>
    </source>
</evidence>
<gene>
    <name evidence="2" type="ORF">RUM43_015053</name>
</gene>
<sequence length="100" mass="11185">MRSYVRRHTVARGRNRSDTPVPRYSGKTVPPGNQPRITGCDISLDSARREKANDVVKPRKNAHAQRTPLGRDTNSEGLEPPKKPECPLILMWEVANGLTL</sequence>
<reference evidence="2 3" key="1">
    <citation type="submission" date="2023-10" db="EMBL/GenBank/DDBJ databases">
        <title>Genomes of two closely related lineages of the louse Polyplax serrata with different host specificities.</title>
        <authorList>
            <person name="Martinu J."/>
            <person name="Tarabai H."/>
            <person name="Stefka J."/>
            <person name="Hypsa V."/>
        </authorList>
    </citation>
    <scope>NUCLEOTIDE SEQUENCE [LARGE SCALE GENOMIC DNA]</scope>
    <source>
        <strain evidence="2">HR10_N</strain>
    </source>
</reference>
<feature type="compositionally biased region" description="Basic and acidic residues" evidence="1">
    <location>
        <begin position="46"/>
        <end position="57"/>
    </location>
</feature>
<dbReference type="Proteomes" id="UP001372834">
    <property type="component" value="Unassembled WGS sequence"/>
</dbReference>
<dbReference type="AlphaFoldDB" id="A0AAN8PAV3"/>
<organism evidence="2 3">
    <name type="scientific">Polyplax serrata</name>
    <name type="common">Common mouse louse</name>
    <dbReference type="NCBI Taxonomy" id="468196"/>
    <lineage>
        <taxon>Eukaryota</taxon>
        <taxon>Metazoa</taxon>
        <taxon>Ecdysozoa</taxon>
        <taxon>Arthropoda</taxon>
        <taxon>Hexapoda</taxon>
        <taxon>Insecta</taxon>
        <taxon>Pterygota</taxon>
        <taxon>Neoptera</taxon>
        <taxon>Paraneoptera</taxon>
        <taxon>Psocodea</taxon>
        <taxon>Troctomorpha</taxon>
        <taxon>Phthiraptera</taxon>
        <taxon>Anoplura</taxon>
        <taxon>Polyplacidae</taxon>
        <taxon>Polyplax</taxon>
    </lineage>
</organism>
<feature type="compositionally biased region" description="Basic residues" evidence="1">
    <location>
        <begin position="1"/>
        <end position="14"/>
    </location>
</feature>
<evidence type="ECO:0000313" key="2">
    <source>
        <dbReference type="EMBL" id="KAK6616799.1"/>
    </source>
</evidence>